<accession>A0A6A6ZV65</accession>
<protein>
    <submittedName>
        <fullName evidence="1">Uncharacterized protein</fullName>
    </submittedName>
</protein>
<organism evidence="1 2">
    <name type="scientific">Ophiobolus disseminans</name>
    <dbReference type="NCBI Taxonomy" id="1469910"/>
    <lineage>
        <taxon>Eukaryota</taxon>
        <taxon>Fungi</taxon>
        <taxon>Dikarya</taxon>
        <taxon>Ascomycota</taxon>
        <taxon>Pezizomycotina</taxon>
        <taxon>Dothideomycetes</taxon>
        <taxon>Pleosporomycetidae</taxon>
        <taxon>Pleosporales</taxon>
        <taxon>Pleosporineae</taxon>
        <taxon>Phaeosphaeriaceae</taxon>
        <taxon>Ophiobolus</taxon>
    </lineage>
</organism>
<dbReference type="AlphaFoldDB" id="A0A6A6ZV65"/>
<keyword evidence="2" id="KW-1185">Reference proteome</keyword>
<gene>
    <name evidence="1" type="ORF">CC86DRAFT_46128</name>
</gene>
<reference evidence="1" key="1">
    <citation type="journal article" date="2020" name="Stud. Mycol.">
        <title>101 Dothideomycetes genomes: a test case for predicting lifestyles and emergence of pathogens.</title>
        <authorList>
            <person name="Haridas S."/>
            <person name="Albert R."/>
            <person name="Binder M."/>
            <person name="Bloem J."/>
            <person name="Labutti K."/>
            <person name="Salamov A."/>
            <person name="Andreopoulos B."/>
            <person name="Baker S."/>
            <person name="Barry K."/>
            <person name="Bills G."/>
            <person name="Bluhm B."/>
            <person name="Cannon C."/>
            <person name="Castanera R."/>
            <person name="Culley D."/>
            <person name="Daum C."/>
            <person name="Ezra D."/>
            <person name="Gonzalez J."/>
            <person name="Henrissat B."/>
            <person name="Kuo A."/>
            <person name="Liang C."/>
            <person name="Lipzen A."/>
            <person name="Lutzoni F."/>
            <person name="Magnuson J."/>
            <person name="Mondo S."/>
            <person name="Nolan M."/>
            <person name="Ohm R."/>
            <person name="Pangilinan J."/>
            <person name="Park H.-J."/>
            <person name="Ramirez L."/>
            <person name="Alfaro M."/>
            <person name="Sun H."/>
            <person name="Tritt A."/>
            <person name="Yoshinaga Y."/>
            <person name="Zwiers L.-H."/>
            <person name="Turgeon B."/>
            <person name="Goodwin S."/>
            <person name="Spatafora J."/>
            <person name="Crous P."/>
            <person name="Grigoriev I."/>
        </authorList>
    </citation>
    <scope>NUCLEOTIDE SEQUENCE</scope>
    <source>
        <strain evidence="1">CBS 113818</strain>
    </source>
</reference>
<evidence type="ECO:0000313" key="2">
    <source>
        <dbReference type="Proteomes" id="UP000799424"/>
    </source>
</evidence>
<name>A0A6A6ZV65_9PLEO</name>
<proteinExistence type="predicted"/>
<sequence length="76" mass="8897">MDTRISPFLRGWRSLPDELKVAIIAYALPSGLFVSHEFIRRNLKINFLTRLEHWEIPIQSLLACPETARFILPTLY</sequence>
<dbReference type="EMBL" id="MU006229">
    <property type="protein sequence ID" value="KAF2824716.1"/>
    <property type="molecule type" value="Genomic_DNA"/>
</dbReference>
<dbReference type="Proteomes" id="UP000799424">
    <property type="component" value="Unassembled WGS sequence"/>
</dbReference>
<evidence type="ECO:0000313" key="1">
    <source>
        <dbReference type="EMBL" id="KAF2824716.1"/>
    </source>
</evidence>